<feature type="transmembrane region" description="Helical" evidence="1">
    <location>
        <begin position="28"/>
        <end position="45"/>
    </location>
</feature>
<sequence>MRLSTKVILAALLLIAIPIPVLPPLVGTTIGVVLLLLGLFLRFLGV</sequence>
<keyword evidence="1" id="KW-0812">Transmembrane</keyword>
<keyword evidence="1" id="KW-1133">Transmembrane helix</keyword>
<comment type="caution">
    <text evidence="2">The sequence shown here is derived from an EMBL/GenBank/DDBJ whole genome shotgun (WGS) entry which is preliminary data.</text>
</comment>
<accession>A0A3R7DC33</accession>
<keyword evidence="1" id="KW-0472">Membrane</keyword>
<evidence type="ECO:0000256" key="1">
    <source>
        <dbReference type="SAM" id="Phobius"/>
    </source>
</evidence>
<dbReference type="AlphaFoldDB" id="A0A3R7DC33"/>
<evidence type="ECO:0000313" key="3">
    <source>
        <dbReference type="Proteomes" id="UP000283805"/>
    </source>
</evidence>
<name>A0A3R7DC33_9EURY</name>
<reference evidence="2 3" key="1">
    <citation type="submission" date="2018-09" db="EMBL/GenBank/DDBJ databases">
        <title>Genomic Encyclopedia of Archaeal and Bacterial Type Strains, Phase II (KMG-II): from individual species to whole genera.</title>
        <authorList>
            <person name="Goeker M."/>
        </authorList>
    </citation>
    <scope>NUCLEOTIDE SEQUENCE [LARGE SCALE GENOMIC DNA]</scope>
    <source>
        <strain evidence="2 3">DSM 13151</strain>
    </source>
</reference>
<keyword evidence="3" id="KW-1185">Reference proteome</keyword>
<evidence type="ECO:0000313" key="2">
    <source>
        <dbReference type="EMBL" id="RKD93830.1"/>
    </source>
</evidence>
<proteinExistence type="predicted"/>
<organism evidence="2 3">
    <name type="scientific">Halopiger aswanensis</name>
    <dbReference type="NCBI Taxonomy" id="148449"/>
    <lineage>
        <taxon>Archaea</taxon>
        <taxon>Methanobacteriati</taxon>
        <taxon>Methanobacteriota</taxon>
        <taxon>Stenosarchaea group</taxon>
        <taxon>Halobacteria</taxon>
        <taxon>Halobacteriales</taxon>
        <taxon>Natrialbaceae</taxon>
        <taxon>Halopiger</taxon>
    </lineage>
</organism>
<gene>
    <name evidence="2" type="ORF">ATJ93_3462</name>
</gene>
<protein>
    <submittedName>
        <fullName evidence="2">Uncharacterized protein</fullName>
    </submittedName>
</protein>
<dbReference type="EMBL" id="RAPO01000003">
    <property type="protein sequence ID" value="RKD93830.1"/>
    <property type="molecule type" value="Genomic_DNA"/>
</dbReference>
<dbReference type="RefSeq" id="WP_170155598.1">
    <property type="nucleotide sequence ID" value="NZ_RAPO01000003.1"/>
</dbReference>
<dbReference type="Proteomes" id="UP000283805">
    <property type="component" value="Unassembled WGS sequence"/>
</dbReference>